<reference evidence="3" key="1">
    <citation type="submission" date="2025-08" db="UniProtKB">
        <authorList>
            <consortium name="Ensembl"/>
        </authorList>
    </citation>
    <scope>IDENTIFICATION</scope>
</reference>
<feature type="domain" description="C-type lectin" evidence="2">
    <location>
        <begin position="127"/>
        <end position="210"/>
    </location>
</feature>
<dbReference type="InterPro" id="IPR016186">
    <property type="entry name" value="C-type_lectin-like/link_sf"/>
</dbReference>
<keyword evidence="4" id="KW-1185">Reference proteome</keyword>
<dbReference type="AlphaFoldDB" id="A0A8C8S9I0"/>
<accession>A0A8C8S9I0</accession>
<dbReference type="InterPro" id="IPR016187">
    <property type="entry name" value="CTDL_fold"/>
</dbReference>
<evidence type="ECO:0000313" key="3">
    <source>
        <dbReference type="Ensembl" id="ENSPCEP00000015815.1"/>
    </source>
</evidence>
<dbReference type="Ensembl" id="ENSPCET00000016372.1">
    <property type="protein sequence ID" value="ENSPCEP00000015815.1"/>
    <property type="gene ID" value="ENSPCEG00000012478.1"/>
</dbReference>
<comment type="subcellular location">
    <subcellularLocation>
        <location evidence="1">Cell membrane</location>
        <topology evidence="1">Single-pass type II membrane protein</topology>
    </subcellularLocation>
</comment>
<dbReference type="PROSITE" id="PS50041">
    <property type="entry name" value="C_TYPE_LECTIN_2"/>
    <property type="match status" value="1"/>
</dbReference>
<organism evidence="3 4">
    <name type="scientific">Pelusios castaneus</name>
    <name type="common">West African mud turtle</name>
    <dbReference type="NCBI Taxonomy" id="367368"/>
    <lineage>
        <taxon>Eukaryota</taxon>
        <taxon>Metazoa</taxon>
        <taxon>Chordata</taxon>
        <taxon>Craniata</taxon>
        <taxon>Vertebrata</taxon>
        <taxon>Euteleostomi</taxon>
        <taxon>Archelosauria</taxon>
        <taxon>Testudinata</taxon>
        <taxon>Testudines</taxon>
        <taxon>Pleurodira</taxon>
        <taxon>Pelomedusidae</taxon>
        <taxon>Pelusios</taxon>
    </lineage>
</organism>
<sequence>MRAKLGTRSSPERHVAPLRLRPLAPPPSRAWSYKFRVCNAAPVSCWPRPTGEHSQQEKGASVHGSLGPCWSPPPPLGTVASREKEGGAWCSCPLLALPPAPAGEWDRQGQPPALCPVHWTGSQGRTYPWKCYYFSEMDGDWNSAQSNCSSLGASLAFLLRYKTRSETWIGLTRADESWFQIRGGGDCAYLKEDRDISSSRCSTKRRFVCSRPG</sequence>
<dbReference type="SMART" id="SM00034">
    <property type="entry name" value="CLECT"/>
    <property type="match status" value="1"/>
</dbReference>
<name>A0A8C8S9I0_9SAUR</name>
<evidence type="ECO:0000256" key="1">
    <source>
        <dbReference type="ARBA" id="ARBA00004401"/>
    </source>
</evidence>
<dbReference type="GO" id="GO:0005886">
    <property type="term" value="C:plasma membrane"/>
    <property type="evidence" value="ECO:0007669"/>
    <property type="project" value="UniProtKB-SubCell"/>
</dbReference>
<dbReference type="Gene3D" id="3.10.100.10">
    <property type="entry name" value="Mannose-Binding Protein A, subunit A"/>
    <property type="match status" value="1"/>
</dbReference>
<dbReference type="InterPro" id="IPR001304">
    <property type="entry name" value="C-type_lectin-like"/>
</dbReference>
<evidence type="ECO:0000313" key="4">
    <source>
        <dbReference type="Proteomes" id="UP000694393"/>
    </source>
</evidence>
<dbReference type="InterPro" id="IPR050828">
    <property type="entry name" value="C-type_lectin/matrix_domain"/>
</dbReference>
<evidence type="ECO:0000259" key="2">
    <source>
        <dbReference type="PROSITE" id="PS50041"/>
    </source>
</evidence>
<reference evidence="3" key="2">
    <citation type="submission" date="2025-09" db="UniProtKB">
        <authorList>
            <consortium name="Ensembl"/>
        </authorList>
    </citation>
    <scope>IDENTIFICATION</scope>
</reference>
<protein>
    <recommendedName>
        <fullName evidence="2">C-type lectin domain-containing protein</fullName>
    </recommendedName>
</protein>
<dbReference type="PANTHER" id="PTHR45710">
    <property type="entry name" value="C-TYPE LECTIN DOMAIN-CONTAINING PROTEIN 180"/>
    <property type="match status" value="1"/>
</dbReference>
<dbReference type="PANTHER" id="PTHR45710:SF35">
    <property type="entry name" value="C-TYPE LECTIN DOMAIN FAMILY 2 MEMBER D"/>
    <property type="match status" value="1"/>
</dbReference>
<proteinExistence type="predicted"/>
<dbReference type="Proteomes" id="UP000694393">
    <property type="component" value="Unplaced"/>
</dbReference>
<dbReference type="SUPFAM" id="SSF56436">
    <property type="entry name" value="C-type lectin-like"/>
    <property type="match status" value="1"/>
</dbReference>